<feature type="chain" id="PRO_5039362505" evidence="2">
    <location>
        <begin position="23"/>
        <end position="329"/>
    </location>
</feature>
<dbReference type="PANTHER" id="PTHR35936:SF17">
    <property type="entry name" value="ARGININE-BINDING EXTRACELLULAR PROTEIN ARTP"/>
    <property type="match status" value="1"/>
</dbReference>
<accession>A0A0F2TIE2</accession>
<dbReference type="Pfam" id="PF00497">
    <property type="entry name" value="SBP_bac_3"/>
    <property type="match status" value="1"/>
</dbReference>
<dbReference type="CDD" id="cd01004">
    <property type="entry name" value="PBP2_MidA_like"/>
    <property type="match status" value="1"/>
</dbReference>
<dbReference type="SMART" id="SM00062">
    <property type="entry name" value="PBPb"/>
    <property type="match status" value="1"/>
</dbReference>
<name>A0A0F2TIE2_STRR3</name>
<dbReference type="Gene3D" id="3.40.190.10">
    <property type="entry name" value="Periplasmic binding protein-like II"/>
    <property type="match status" value="2"/>
</dbReference>
<dbReference type="InterPro" id="IPR006311">
    <property type="entry name" value="TAT_signal"/>
</dbReference>
<keyword evidence="5" id="KW-1185">Reference proteome</keyword>
<reference evidence="4 5" key="1">
    <citation type="submission" date="2015-02" db="EMBL/GenBank/DDBJ databases">
        <authorList>
            <person name="Ju K.-S."/>
            <person name="Doroghazi J.R."/>
            <person name="Metcalf W."/>
        </authorList>
    </citation>
    <scope>NUCLEOTIDE SEQUENCE [LARGE SCALE GENOMIC DNA]</scope>
    <source>
        <strain evidence="4 5">ATCC 31215</strain>
    </source>
</reference>
<dbReference type="PATRIC" id="fig|359131.3.peg.1988"/>
<protein>
    <submittedName>
        <fullName evidence="4">ABC transporter substrate-binding protein</fullName>
    </submittedName>
</protein>
<evidence type="ECO:0000313" key="5">
    <source>
        <dbReference type="Proteomes" id="UP000033699"/>
    </source>
</evidence>
<dbReference type="AlphaFoldDB" id="A0A0F2TIE2"/>
<feature type="signal peptide" evidence="2">
    <location>
        <begin position="1"/>
        <end position="22"/>
    </location>
</feature>
<gene>
    <name evidence="4" type="ORF">VM95_10945</name>
</gene>
<dbReference type="SUPFAM" id="SSF53850">
    <property type="entry name" value="Periplasmic binding protein-like II"/>
    <property type="match status" value="1"/>
</dbReference>
<keyword evidence="1 2" id="KW-0732">Signal</keyword>
<dbReference type="Proteomes" id="UP000033699">
    <property type="component" value="Unassembled WGS sequence"/>
</dbReference>
<evidence type="ECO:0000259" key="3">
    <source>
        <dbReference type="SMART" id="SM00062"/>
    </source>
</evidence>
<dbReference type="InterPro" id="IPR001638">
    <property type="entry name" value="Solute-binding_3/MltF_N"/>
</dbReference>
<dbReference type="EMBL" id="JZKH01000017">
    <property type="protein sequence ID" value="KJS62040.1"/>
    <property type="molecule type" value="Genomic_DNA"/>
</dbReference>
<evidence type="ECO:0000313" key="4">
    <source>
        <dbReference type="EMBL" id="KJS62040.1"/>
    </source>
</evidence>
<comment type="caution">
    <text evidence="4">The sequence shown here is derived from an EMBL/GenBank/DDBJ whole genome shotgun (WGS) entry which is preliminary data.</text>
</comment>
<evidence type="ECO:0000256" key="2">
    <source>
        <dbReference type="SAM" id="SignalP"/>
    </source>
</evidence>
<organism evidence="4 5">
    <name type="scientific">Streptomyces rubellomurinus (strain ATCC 31215)</name>
    <dbReference type="NCBI Taxonomy" id="359131"/>
    <lineage>
        <taxon>Bacteria</taxon>
        <taxon>Bacillati</taxon>
        <taxon>Actinomycetota</taxon>
        <taxon>Actinomycetes</taxon>
        <taxon>Kitasatosporales</taxon>
        <taxon>Streptomycetaceae</taxon>
        <taxon>Streptomyces</taxon>
    </lineage>
</organism>
<dbReference type="PANTHER" id="PTHR35936">
    <property type="entry name" value="MEMBRANE-BOUND LYTIC MUREIN TRANSGLYCOSYLASE F"/>
    <property type="match status" value="1"/>
</dbReference>
<dbReference type="PROSITE" id="PS51318">
    <property type="entry name" value="TAT"/>
    <property type="match status" value="1"/>
</dbReference>
<evidence type="ECO:0000256" key="1">
    <source>
        <dbReference type="ARBA" id="ARBA00022729"/>
    </source>
</evidence>
<feature type="domain" description="Solute-binding protein family 3/N-terminal" evidence="3">
    <location>
        <begin position="79"/>
        <end position="311"/>
    </location>
</feature>
<dbReference type="OrthoDB" id="4633994at2"/>
<proteinExistence type="predicted"/>
<sequence>MSLPRRALVTAAGALAAALVLAGCGSGATDAAAGLAPAGGTVAPNGTVVNLSPNQNRVTTPKVDAIAALVPEEIRRRGTLKVVDSLGTTPPLDFHATDDTTVIGVEPDIAYLLGNVLGLEVQIDSGSWENIFVGLDSGKYDVGVSNITVTEARKEKYDFATYRLDNLGFEAKKGSGLKVTGPADLAGRSVGVSSGTNQEKLLISWSEENVKAGRKPIDIKYFQGTEFYLALSSGRIDAYVGPNPSLSFHVAQTGETEIVGTYSGGGKDVQGKIAAATKKDNGLVQALNQALNELIRNGTYGQVLKRWGLEAEAVRTSELNPPGLPKQPA</sequence>
<dbReference type="RefSeq" id="WP_045694757.1">
    <property type="nucleotide sequence ID" value="NZ_JZKH01000017.1"/>
</dbReference>
<dbReference type="PROSITE" id="PS51257">
    <property type="entry name" value="PROKAR_LIPOPROTEIN"/>
    <property type="match status" value="1"/>
</dbReference>